<feature type="compositionally biased region" description="Basic and acidic residues" evidence="1">
    <location>
        <begin position="28"/>
        <end position="41"/>
    </location>
</feature>
<gene>
    <name evidence="2" type="ORF">J2W50_001988</name>
</gene>
<evidence type="ECO:0000256" key="1">
    <source>
        <dbReference type="SAM" id="MobiDB-lite"/>
    </source>
</evidence>
<evidence type="ECO:0000313" key="3">
    <source>
        <dbReference type="Proteomes" id="UP001260715"/>
    </source>
</evidence>
<proteinExistence type="predicted"/>
<organism evidence="2 3">
    <name type="scientific">Herbaspirillum frisingense</name>
    <dbReference type="NCBI Taxonomy" id="92645"/>
    <lineage>
        <taxon>Bacteria</taxon>
        <taxon>Pseudomonadati</taxon>
        <taxon>Pseudomonadota</taxon>
        <taxon>Betaproteobacteria</taxon>
        <taxon>Burkholderiales</taxon>
        <taxon>Oxalobacteraceae</taxon>
        <taxon>Herbaspirillum</taxon>
    </lineage>
</organism>
<keyword evidence="3" id="KW-1185">Reference proteome</keyword>
<comment type="caution">
    <text evidence="2">The sequence shown here is derived from an EMBL/GenBank/DDBJ whole genome shotgun (WGS) entry which is preliminary data.</text>
</comment>
<feature type="compositionally biased region" description="Polar residues" evidence="1">
    <location>
        <begin position="7"/>
        <end position="26"/>
    </location>
</feature>
<evidence type="ECO:0000313" key="2">
    <source>
        <dbReference type="EMBL" id="MDR6583790.1"/>
    </source>
</evidence>
<dbReference type="EMBL" id="JAVDSJ010000002">
    <property type="protein sequence ID" value="MDR6583790.1"/>
    <property type="molecule type" value="Genomic_DNA"/>
</dbReference>
<dbReference type="Proteomes" id="UP001260715">
    <property type="component" value="Unassembled WGS sequence"/>
</dbReference>
<name>A0ABU1PCX9_9BURK</name>
<evidence type="ECO:0008006" key="4">
    <source>
        <dbReference type="Google" id="ProtNLM"/>
    </source>
</evidence>
<feature type="region of interest" description="Disordered" evidence="1">
    <location>
        <begin position="1"/>
        <end position="62"/>
    </location>
</feature>
<accession>A0ABU1PCX9</accession>
<reference evidence="2 3" key="1">
    <citation type="submission" date="2023-07" db="EMBL/GenBank/DDBJ databases">
        <title>Sorghum-associated microbial communities from plants grown in Nebraska, USA.</title>
        <authorList>
            <person name="Schachtman D."/>
        </authorList>
    </citation>
    <scope>NUCLEOTIDE SEQUENCE [LARGE SCALE GENOMIC DNA]</scope>
    <source>
        <strain evidence="2 3">596</strain>
    </source>
</reference>
<sequence length="62" mass="6997">MSFLRIKNTNVTRRQKSNLPTDNGLTKNRFEGENLMRREWPLGHTPAEAQSIAATGTKRGAK</sequence>
<protein>
    <recommendedName>
        <fullName evidence="4">Transposase</fullName>
    </recommendedName>
</protein>